<proteinExistence type="predicted"/>
<dbReference type="OrthoDB" id="2429120at2759"/>
<name>A0A397W9N5_9GLOM</name>
<comment type="caution">
    <text evidence="2">The sequence shown here is derived from an EMBL/GenBank/DDBJ whole genome shotgun (WGS) entry which is preliminary data.</text>
</comment>
<protein>
    <submittedName>
        <fullName evidence="2">Uncharacterized protein</fullName>
    </submittedName>
</protein>
<gene>
    <name evidence="2" type="ORF">C2G38_2153344</name>
</gene>
<organism evidence="2 3">
    <name type="scientific">Gigaspora rosea</name>
    <dbReference type="NCBI Taxonomy" id="44941"/>
    <lineage>
        <taxon>Eukaryota</taxon>
        <taxon>Fungi</taxon>
        <taxon>Fungi incertae sedis</taxon>
        <taxon>Mucoromycota</taxon>
        <taxon>Glomeromycotina</taxon>
        <taxon>Glomeromycetes</taxon>
        <taxon>Diversisporales</taxon>
        <taxon>Gigasporaceae</taxon>
        <taxon>Gigaspora</taxon>
    </lineage>
</organism>
<evidence type="ECO:0000256" key="1">
    <source>
        <dbReference type="SAM" id="MobiDB-lite"/>
    </source>
</evidence>
<keyword evidence="3" id="KW-1185">Reference proteome</keyword>
<evidence type="ECO:0000313" key="2">
    <source>
        <dbReference type="EMBL" id="RIB30169.1"/>
    </source>
</evidence>
<accession>A0A397W9N5</accession>
<dbReference type="Proteomes" id="UP000266673">
    <property type="component" value="Unassembled WGS sequence"/>
</dbReference>
<evidence type="ECO:0000313" key="3">
    <source>
        <dbReference type="Proteomes" id="UP000266673"/>
    </source>
</evidence>
<reference evidence="2 3" key="1">
    <citation type="submission" date="2018-06" db="EMBL/GenBank/DDBJ databases">
        <title>Comparative genomics reveals the genomic features of Rhizophagus irregularis, R. cerebriforme, R. diaphanum and Gigaspora rosea, and their symbiotic lifestyle signature.</title>
        <authorList>
            <person name="Morin E."/>
            <person name="San Clemente H."/>
            <person name="Chen E.C.H."/>
            <person name="De La Providencia I."/>
            <person name="Hainaut M."/>
            <person name="Kuo A."/>
            <person name="Kohler A."/>
            <person name="Murat C."/>
            <person name="Tang N."/>
            <person name="Roy S."/>
            <person name="Loubradou J."/>
            <person name="Henrissat B."/>
            <person name="Grigoriev I.V."/>
            <person name="Corradi N."/>
            <person name="Roux C."/>
            <person name="Martin F.M."/>
        </authorList>
    </citation>
    <scope>NUCLEOTIDE SEQUENCE [LARGE SCALE GENOMIC DNA]</scope>
    <source>
        <strain evidence="2 3">DAOM 194757</strain>
    </source>
</reference>
<sequence>MQINKKDKKNQQNVNIDWIINSPNPTPIAFFRLTHPTNRFRAIEKYKKCFNIALSRSKDANLDKLRAVNNSEEIIKQDLEIWLKEKKMIAGATENKEEDNEDKEDDKDDELLVPKRLKFNDDDNDDNVPKRLKFDNSDINEVDDIETRNDVLGENDALSENENDVSDSSYYPRLEESSDNIEQTEKIKFQYEWFVGPGIKEITLNENDNKWIVSEIDVSNLLLEYCNLSVKKASEQKIENAIEILSLNCIFLLDENLSIGIAEMIGSELLKVIFENIKQKEVEENNNDFILEVFESMHYQYNTNRADS</sequence>
<feature type="compositionally biased region" description="Basic and acidic residues" evidence="1">
    <location>
        <begin position="110"/>
        <end position="133"/>
    </location>
</feature>
<feature type="region of interest" description="Disordered" evidence="1">
    <location>
        <begin position="92"/>
        <end position="133"/>
    </location>
</feature>
<dbReference type="EMBL" id="QKWP01000019">
    <property type="protein sequence ID" value="RIB30169.1"/>
    <property type="molecule type" value="Genomic_DNA"/>
</dbReference>
<feature type="compositionally biased region" description="Acidic residues" evidence="1">
    <location>
        <begin position="96"/>
        <end position="109"/>
    </location>
</feature>
<dbReference type="AlphaFoldDB" id="A0A397W9N5"/>
<feature type="region of interest" description="Disordered" evidence="1">
    <location>
        <begin position="150"/>
        <end position="177"/>
    </location>
</feature>